<dbReference type="PANTHER" id="PTHR12329:SF11">
    <property type="entry name" value="BAG FAMILY MOLECULAR CHAPERONE REGULATOR 1"/>
    <property type="match status" value="1"/>
</dbReference>
<organism evidence="4">
    <name type="scientific">Araucaria cunninghamii</name>
    <name type="common">Hoop pine</name>
    <name type="synonym">Moreton Bay pine</name>
    <dbReference type="NCBI Taxonomy" id="56994"/>
    <lineage>
        <taxon>Eukaryota</taxon>
        <taxon>Viridiplantae</taxon>
        <taxon>Streptophyta</taxon>
        <taxon>Embryophyta</taxon>
        <taxon>Tracheophyta</taxon>
        <taxon>Spermatophyta</taxon>
        <taxon>Pinopsida</taxon>
        <taxon>Pinidae</taxon>
        <taxon>Conifers II</taxon>
        <taxon>Araucariales</taxon>
        <taxon>Araucariaceae</taxon>
        <taxon>Araucaria</taxon>
    </lineage>
</organism>
<dbReference type="EMBL" id="GCKF01026119">
    <property type="protein sequence ID" value="JAG98367.1"/>
    <property type="molecule type" value="Transcribed_RNA"/>
</dbReference>
<dbReference type="InterPro" id="IPR029071">
    <property type="entry name" value="Ubiquitin-like_domsf"/>
</dbReference>
<dbReference type="GO" id="GO:0000774">
    <property type="term" value="F:adenyl-nucleotide exchange factor activity"/>
    <property type="evidence" value="ECO:0007669"/>
    <property type="project" value="TreeGrafter"/>
</dbReference>
<dbReference type="InterPro" id="IPR036533">
    <property type="entry name" value="BAG_dom_sf"/>
</dbReference>
<dbReference type="GO" id="GO:0050821">
    <property type="term" value="P:protein stabilization"/>
    <property type="evidence" value="ECO:0007669"/>
    <property type="project" value="TreeGrafter"/>
</dbReference>
<dbReference type="EMBL" id="GCKF01026117">
    <property type="protein sequence ID" value="JAG98368.1"/>
    <property type="molecule type" value="Transcribed_RNA"/>
</dbReference>
<dbReference type="InterPro" id="IPR000626">
    <property type="entry name" value="Ubiquitin-like_dom"/>
</dbReference>
<dbReference type="PANTHER" id="PTHR12329">
    <property type="entry name" value="BCL2-ASSOCIATED ATHANOGENE"/>
    <property type="match status" value="1"/>
</dbReference>
<feature type="domain" description="BAG" evidence="3">
    <location>
        <begin position="153"/>
        <end position="231"/>
    </location>
</feature>
<dbReference type="Pfam" id="PF00240">
    <property type="entry name" value="ubiquitin"/>
    <property type="match status" value="1"/>
</dbReference>
<dbReference type="PROSITE" id="PS50053">
    <property type="entry name" value="UBIQUITIN_2"/>
    <property type="match status" value="1"/>
</dbReference>
<proteinExistence type="predicted"/>
<dbReference type="GO" id="GO:0051087">
    <property type="term" value="F:protein-folding chaperone binding"/>
    <property type="evidence" value="ECO:0007669"/>
    <property type="project" value="InterPro"/>
</dbReference>
<name>A0A0D6R3F8_ARACU</name>
<dbReference type="PROSITE" id="PS51035">
    <property type="entry name" value="BAG"/>
    <property type="match status" value="1"/>
</dbReference>
<dbReference type="GO" id="GO:0005737">
    <property type="term" value="C:cytoplasm"/>
    <property type="evidence" value="ECO:0007669"/>
    <property type="project" value="TreeGrafter"/>
</dbReference>
<dbReference type="SUPFAM" id="SSF54236">
    <property type="entry name" value="Ubiquitin-like"/>
    <property type="match status" value="1"/>
</dbReference>
<dbReference type="AlphaFoldDB" id="A0A0D6R3F8"/>
<evidence type="ECO:0000259" key="2">
    <source>
        <dbReference type="PROSITE" id="PS50053"/>
    </source>
</evidence>
<accession>A0A0D6R3F8</accession>
<dbReference type="InterPro" id="IPR039773">
    <property type="entry name" value="BAG_chaperone_regulator"/>
</dbReference>
<dbReference type="Gene3D" id="1.20.58.120">
    <property type="entry name" value="BAG domain"/>
    <property type="match status" value="1"/>
</dbReference>
<dbReference type="InterPro" id="IPR003103">
    <property type="entry name" value="BAG_domain"/>
</dbReference>
<keyword evidence="1" id="KW-0143">Chaperone</keyword>
<sequence length="278" mass="31065">MMRMRMMKKSTVAEGSMEAMSGSAANGADSIDWELRPGGMVVQKRDPTADHLSSLPCSKINIRVVYGSSFHHVSISKHASFGELKKLLASETGLEPQDQKLIFKGKERDAKDFLDLAGVKEKSKIVLMEDPTSREKKYIEMRINAKIEKASRAIAEISLEVDKLAGQVSALEAIISKGKRVAEKDVVDLTEMLMRQLIKLDGIGVDGDAKVQRRIQVRRVQKYVECLDVLKVRNERKKASSQIEQPLVVTTKWETFESTLAPPSAASTKPSWEFFNLE</sequence>
<dbReference type="Gene3D" id="3.10.20.90">
    <property type="entry name" value="Phosphatidylinositol 3-kinase Catalytic Subunit, Chain A, domain 1"/>
    <property type="match status" value="1"/>
</dbReference>
<evidence type="ECO:0000256" key="1">
    <source>
        <dbReference type="ARBA" id="ARBA00023186"/>
    </source>
</evidence>
<protein>
    <recommendedName>
        <fullName evidence="5">Ubiquitin-like domain-containing protein</fullName>
    </recommendedName>
</protein>
<evidence type="ECO:0008006" key="5">
    <source>
        <dbReference type="Google" id="ProtNLM"/>
    </source>
</evidence>
<dbReference type="Pfam" id="PF02179">
    <property type="entry name" value="BAG"/>
    <property type="match status" value="1"/>
</dbReference>
<evidence type="ECO:0000313" key="4">
    <source>
        <dbReference type="EMBL" id="JAG98367.1"/>
    </source>
</evidence>
<feature type="domain" description="Ubiquitin-like" evidence="2">
    <location>
        <begin position="58"/>
        <end position="128"/>
    </location>
</feature>
<reference evidence="4" key="1">
    <citation type="submission" date="2015-03" db="EMBL/GenBank/DDBJ databases">
        <title>A transcriptome of Araucaria cunninghamii, an australian fine timber species.</title>
        <authorList>
            <person name="Jing Yi C.J.Y."/>
            <person name="Yin San L.Y.S."/>
            <person name="Abdul Karim S.S."/>
            <person name="Wan Azmi N.N."/>
            <person name="Hercus R.R."/>
            <person name="Croft L.L."/>
        </authorList>
    </citation>
    <scope>NUCLEOTIDE SEQUENCE</scope>
    <source>
        <strain evidence="4">MI0301</strain>
        <tissue evidence="4">Leaf</tissue>
    </source>
</reference>
<dbReference type="SUPFAM" id="SSF63491">
    <property type="entry name" value="BAG domain"/>
    <property type="match status" value="1"/>
</dbReference>
<dbReference type="SMART" id="SM00264">
    <property type="entry name" value="BAG"/>
    <property type="match status" value="1"/>
</dbReference>
<evidence type="ECO:0000259" key="3">
    <source>
        <dbReference type="PROSITE" id="PS51035"/>
    </source>
</evidence>